<evidence type="ECO:0000256" key="1">
    <source>
        <dbReference type="SAM" id="MobiDB-lite"/>
    </source>
</evidence>
<gene>
    <name evidence="3" type="ORF">CERZMDRAFT_89053</name>
</gene>
<dbReference type="PANTHER" id="PTHR35523">
    <property type="entry name" value="CELL WALL PROTEIN SED1"/>
    <property type="match status" value="1"/>
</dbReference>
<dbReference type="AlphaFoldDB" id="A0A6A6F359"/>
<accession>A0A6A6F359</accession>
<feature type="signal peptide" evidence="2">
    <location>
        <begin position="1"/>
        <end position="16"/>
    </location>
</feature>
<dbReference type="EMBL" id="ML992712">
    <property type="protein sequence ID" value="KAF2206747.1"/>
    <property type="molecule type" value="Genomic_DNA"/>
</dbReference>
<feature type="region of interest" description="Disordered" evidence="1">
    <location>
        <begin position="90"/>
        <end position="143"/>
    </location>
</feature>
<feature type="chain" id="PRO_5025668683" description="Cell wall protein SED1" evidence="2">
    <location>
        <begin position="17"/>
        <end position="191"/>
    </location>
</feature>
<dbReference type="GO" id="GO:0031505">
    <property type="term" value="P:fungal-type cell wall organization"/>
    <property type="evidence" value="ECO:0007669"/>
    <property type="project" value="InterPro"/>
</dbReference>
<dbReference type="GO" id="GO:0009277">
    <property type="term" value="C:fungal-type cell wall"/>
    <property type="evidence" value="ECO:0007669"/>
    <property type="project" value="TreeGrafter"/>
</dbReference>
<evidence type="ECO:0000313" key="4">
    <source>
        <dbReference type="Proteomes" id="UP000799539"/>
    </source>
</evidence>
<sequence>MQFAIAALGLAAVASASYAPPPSYGPPMNATTQGPSYTTEIVTSYETYCPSATSIEHNGVIYTVTEATTLTITNCPCTVTKPVHTSVVTACSTCTPPPPPPSSTPSTPAPPPVQPVQPVQPVSPIQPPAPHYPSNATTPAPPAPYMPPAGTGVMTHPSTTSPIAPPYTGAADKASYGVAGVLAAAGLLAAL</sequence>
<dbReference type="PANTHER" id="PTHR35523:SF1">
    <property type="entry name" value="CELL WALL PROTEIN SED1"/>
    <property type="match status" value="1"/>
</dbReference>
<organism evidence="3 4">
    <name type="scientific">Cercospora zeae-maydis SCOH1-5</name>
    <dbReference type="NCBI Taxonomy" id="717836"/>
    <lineage>
        <taxon>Eukaryota</taxon>
        <taxon>Fungi</taxon>
        <taxon>Dikarya</taxon>
        <taxon>Ascomycota</taxon>
        <taxon>Pezizomycotina</taxon>
        <taxon>Dothideomycetes</taxon>
        <taxon>Dothideomycetidae</taxon>
        <taxon>Mycosphaerellales</taxon>
        <taxon>Mycosphaerellaceae</taxon>
        <taxon>Cercospora</taxon>
    </lineage>
</organism>
<dbReference type="InterPro" id="IPR038843">
    <property type="entry name" value="Sed1/Spi1"/>
</dbReference>
<keyword evidence="2" id="KW-0732">Signal</keyword>
<dbReference type="OrthoDB" id="4094614at2759"/>
<evidence type="ECO:0000313" key="3">
    <source>
        <dbReference type="EMBL" id="KAF2206747.1"/>
    </source>
</evidence>
<proteinExistence type="predicted"/>
<dbReference type="GO" id="GO:0005199">
    <property type="term" value="F:structural constituent of cell wall"/>
    <property type="evidence" value="ECO:0007669"/>
    <property type="project" value="InterPro"/>
</dbReference>
<reference evidence="3" key="1">
    <citation type="journal article" date="2020" name="Stud. Mycol.">
        <title>101 Dothideomycetes genomes: a test case for predicting lifestyles and emergence of pathogens.</title>
        <authorList>
            <person name="Haridas S."/>
            <person name="Albert R."/>
            <person name="Binder M."/>
            <person name="Bloem J."/>
            <person name="Labutti K."/>
            <person name="Salamov A."/>
            <person name="Andreopoulos B."/>
            <person name="Baker S."/>
            <person name="Barry K."/>
            <person name="Bills G."/>
            <person name="Bluhm B."/>
            <person name="Cannon C."/>
            <person name="Castanera R."/>
            <person name="Culley D."/>
            <person name="Daum C."/>
            <person name="Ezra D."/>
            <person name="Gonzalez J."/>
            <person name="Henrissat B."/>
            <person name="Kuo A."/>
            <person name="Liang C."/>
            <person name="Lipzen A."/>
            <person name="Lutzoni F."/>
            <person name="Magnuson J."/>
            <person name="Mondo S."/>
            <person name="Nolan M."/>
            <person name="Ohm R."/>
            <person name="Pangilinan J."/>
            <person name="Park H.-J."/>
            <person name="Ramirez L."/>
            <person name="Alfaro M."/>
            <person name="Sun H."/>
            <person name="Tritt A."/>
            <person name="Yoshinaga Y."/>
            <person name="Zwiers L.-H."/>
            <person name="Turgeon B."/>
            <person name="Goodwin S."/>
            <person name="Spatafora J."/>
            <person name="Crous P."/>
            <person name="Grigoriev I."/>
        </authorList>
    </citation>
    <scope>NUCLEOTIDE SEQUENCE</scope>
    <source>
        <strain evidence="3">SCOH1-5</strain>
    </source>
</reference>
<feature type="compositionally biased region" description="Pro residues" evidence="1">
    <location>
        <begin position="95"/>
        <end position="115"/>
    </location>
</feature>
<keyword evidence="4" id="KW-1185">Reference proteome</keyword>
<protein>
    <recommendedName>
        <fullName evidence="5">Cell wall protein SED1</fullName>
    </recommendedName>
</protein>
<dbReference type="Proteomes" id="UP000799539">
    <property type="component" value="Unassembled WGS sequence"/>
</dbReference>
<evidence type="ECO:0008006" key="5">
    <source>
        <dbReference type="Google" id="ProtNLM"/>
    </source>
</evidence>
<name>A0A6A6F359_9PEZI</name>
<evidence type="ECO:0000256" key="2">
    <source>
        <dbReference type="SAM" id="SignalP"/>
    </source>
</evidence>